<evidence type="ECO:0000313" key="2">
    <source>
        <dbReference type="Proteomes" id="UP001234202"/>
    </source>
</evidence>
<protein>
    <submittedName>
        <fullName evidence="1">Uncharacterized protein</fullName>
    </submittedName>
</protein>
<proteinExistence type="predicted"/>
<accession>A0ACC2XFJ7</accession>
<organism evidence="1 2">
    <name type="scientific">Naganishia onofrii</name>
    <dbReference type="NCBI Taxonomy" id="1851511"/>
    <lineage>
        <taxon>Eukaryota</taxon>
        <taxon>Fungi</taxon>
        <taxon>Dikarya</taxon>
        <taxon>Basidiomycota</taxon>
        <taxon>Agaricomycotina</taxon>
        <taxon>Tremellomycetes</taxon>
        <taxon>Filobasidiales</taxon>
        <taxon>Filobasidiaceae</taxon>
        <taxon>Naganishia</taxon>
    </lineage>
</organism>
<evidence type="ECO:0000313" key="1">
    <source>
        <dbReference type="EMBL" id="KAJ9122159.1"/>
    </source>
</evidence>
<dbReference type="Proteomes" id="UP001234202">
    <property type="component" value="Unassembled WGS sequence"/>
</dbReference>
<sequence>MSSLPTTPKQSPGVRSRTTTPRIASPRPDPGQIYSPSKILDIHQRYDATLLASPIPSETGQSIVKKAFKQSLSASSSRRNLDEELELAQVPTLSRSTSANQPHSSPFQSPFHDSNSWRRSREFEAAVPPKSAINFKNGIDLPYLPSAMSPSESKGEMFDLTDPFGSPKKKRDLLEALGYDIHHLPSDSARIPETPMTGDHDTPEKDLKGTPSNASNWKPPRPSLRLLFSLCTTKDFFFHMLPCIVFSLGAGAIPPIMTVLIGDVFGAFSTFPANVLSATPEQRSKLTRDVSHSCLTLFGIGVAGWAANTLMLIYWSRLGEVIANRLRAEVYRSVMGRGMEWFDLGMGFKVDALGTSETKEDGEEAGVGAGGLMAKFTRESDDVRIACGQSMGEMVQQLTTFISCTILALVKSYSLTLVTLSAIPLAVLVQIVTQTIANPLFAAERRALEDSSTTIERTTNAVSTVKAFNAEKIENERFAKGVARAQRTYIAQTITWSINNGITDLLLQIMFVAAFWYGTRLVRTGKGSPAAIMTVFWACLLGSSSLQGAVPHLVVISEGKASMASLIGMMRAPSPAKKMIAPVPHPRRSLETTYEDDYSPSPFSPLNVYPNTPAATTSKSGLQTAKKIVPDKAQGELVLRNVSFAYPSRPETLALHDVSIFLPAGETTFIVGGSGSGKSTIAQLILRLYEPDTGDIQLDDNNLRDLDFVFTREHVSAVQQGCIMFDMSVHDNVSMGLAGMPGRKPEDATRAEVIQACQMAMLDDFITSLPEGYETKLGTKGASLSGGQRQRLAIARARLRNPTVLVLDEATSALDMASRLAVFDAIKAWRRNRTTIVITHDLSQIQPTEFVYLMKDGRLTEQGYRADLMVTENSEFAKLATLQAEQPLLEQDWDPWAEADQEVEMILEDIDQQDSWRKTMRRSTMQIGPAHPSRGYLDYLTFIDDQEKSMPAVSSYGSASGSRVSALAKLEERRASHVHQTYDPSRLPAIAERRFSTMGRQLSTRFERQSVTYNRHISRNGLPRHSMFIVTTGADGEMADSKGTEMTDPDEAFVATIENAPKLYRVIRDYFPGMPKKWLLVFGSICSIAHGVMTPLWSKYIAALMADVSYGGADTSGITKTSIIVIGITIANAASLTGQSFLMESMSAYWVSGLRTSVYEKVLSQPQSWFDKRSNSPSRLVQVLIKDVDDMKEILSTIIGRSITAGVMVVVGLAWAMAIGWKLTLVGVAVGPIFAIMVVLSSRVNTGLEAKNKEAREQVSRTLYESVANVRSIRAMALDETFLTKFQAELNLAQRTGFMAAIGRGGGTGVTAGVPYFVQALMLYVSSIYMIKGYYNFATIMQVYTMVLFSVTFAAQFLDFVPSIAKSRMAAASFNRLRNMEVESDESKGDLRFPINGNIAFSHVAFNYPTRPEAPVLQDVTFEVRTGECICIVGPSGSGKSTISALLQRLYEPLKGKIRLDGYNLDQTDVKWLRDHIAVVSQHPNMFDASVAANIAYGSTHVPIEEIHRAAKAANVHDFVMSLPQGYDTNLGENASLISGGQAQRLQIARALVRPSSILILDECTSALDPENQRMVLDTIMKVKEDKTTIFITHKADVMKRCDRVLCLEDGRIAESGSYAQLMAKGGVFASLMRAAEFE</sequence>
<reference evidence="1" key="1">
    <citation type="submission" date="2023-04" db="EMBL/GenBank/DDBJ databases">
        <title>Draft Genome sequencing of Naganishia species isolated from polar environments using Oxford Nanopore Technology.</title>
        <authorList>
            <person name="Leo P."/>
            <person name="Venkateswaran K."/>
        </authorList>
    </citation>
    <scope>NUCLEOTIDE SEQUENCE</scope>
    <source>
        <strain evidence="1">DBVPG 5303</strain>
    </source>
</reference>
<gene>
    <name evidence="1" type="ORF">QFC24_004387</name>
</gene>
<comment type="caution">
    <text evidence="1">The sequence shown here is derived from an EMBL/GenBank/DDBJ whole genome shotgun (WGS) entry which is preliminary data.</text>
</comment>
<dbReference type="EMBL" id="JASBWV010000015">
    <property type="protein sequence ID" value="KAJ9122159.1"/>
    <property type="molecule type" value="Genomic_DNA"/>
</dbReference>
<name>A0ACC2XFJ7_9TREE</name>
<keyword evidence="2" id="KW-1185">Reference proteome</keyword>